<proteinExistence type="predicted"/>
<gene>
    <name evidence="1" type="ORF">EG327_010542</name>
</gene>
<keyword evidence="2" id="KW-1185">Reference proteome</keyword>
<dbReference type="AlphaFoldDB" id="A0A8H3UHJ8"/>
<sequence length="121" mass="13578">MRFRYSWALSEKGDPESYFDLRSLALFCQLTPISKPIATGSISSKIITSLQKELHTTKTELETVKTGLETTKTDTKAIVTNGRELVRLTVEYACDQTDYNANVSTFPYTTSKAKIPCSKQE</sequence>
<dbReference type="Proteomes" id="UP000490939">
    <property type="component" value="Unassembled WGS sequence"/>
</dbReference>
<protein>
    <submittedName>
        <fullName evidence="1">Uncharacterized protein</fullName>
    </submittedName>
</protein>
<dbReference type="EMBL" id="WNWR01000760">
    <property type="protein sequence ID" value="KAE9969688.1"/>
    <property type="molecule type" value="Genomic_DNA"/>
</dbReference>
<name>A0A8H3UHJ8_VENIN</name>
<reference evidence="1 2" key="1">
    <citation type="submission" date="2019-07" db="EMBL/GenBank/DDBJ databases">
        <title>Venturia inaequalis Genome Resource.</title>
        <authorList>
            <person name="Lichtner F.J."/>
        </authorList>
    </citation>
    <scope>NUCLEOTIDE SEQUENCE [LARGE SCALE GENOMIC DNA]</scope>
    <source>
        <strain evidence="1 2">DMI_063113</strain>
    </source>
</reference>
<evidence type="ECO:0000313" key="2">
    <source>
        <dbReference type="Proteomes" id="UP000490939"/>
    </source>
</evidence>
<accession>A0A8H3UHJ8</accession>
<organism evidence="1 2">
    <name type="scientific">Venturia inaequalis</name>
    <name type="common">Apple scab fungus</name>
    <dbReference type="NCBI Taxonomy" id="5025"/>
    <lineage>
        <taxon>Eukaryota</taxon>
        <taxon>Fungi</taxon>
        <taxon>Dikarya</taxon>
        <taxon>Ascomycota</taxon>
        <taxon>Pezizomycotina</taxon>
        <taxon>Dothideomycetes</taxon>
        <taxon>Pleosporomycetidae</taxon>
        <taxon>Venturiales</taxon>
        <taxon>Venturiaceae</taxon>
        <taxon>Venturia</taxon>
    </lineage>
</organism>
<comment type="caution">
    <text evidence="1">The sequence shown here is derived from an EMBL/GenBank/DDBJ whole genome shotgun (WGS) entry which is preliminary data.</text>
</comment>
<evidence type="ECO:0000313" key="1">
    <source>
        <dbReference type="EMBL" id="KAE9969688.1"/>
    </source>
</evidence>